<dbReference type="RefSeq" id="WP_339890821.1">
    <property type="nucleotide sequence ID" value="NZ_CAXBCE010000010.1"/>
</dbReference>
<gene>
    <name evidence="2" type="ORF">WNY58_00640</name>
</gene>
<evidence type="ECO:0000256" key="1">
    <source>
        <dbReference type="SAM" id="SignalP"/>
    </source>
</evidence>
<proteinExistence type="predicted"/>
<dbReference type="SUPFAM" id="SSF75169">
    <property type="entry name" value="DsrEFH-like"/>
    <property type="match status" value="1"/>
</dbReference>
<accession>A0ABU9TME2</accession>
<organism evidence="2 3">
    <name type="scientific">Neptuniibacter pectenicola</name>
    <dbReference type="NCBI Taxonomy" id="1806669"/>
    <lineage>
        <taxon>Bacteria</taxon>
        <taxon>Pseudomonadati</taxon>
        <taxon>Pseudomonadota</taxon>
        <taxon>Gammaproteobacteria</taxon>
        <taxon>Oceanospirillales</taxon>
        <taxon>Oceanospirillaceae</taxon>
        <taxon>Neptuniibacter</taxon>
    </lineage>
</organism>
<feature type="signal peptide" evidence="1">
    <location>
        <begin position="1"/>
        <end position="22"/>
    </location>
</feature>
<dbReference type="InterPro" id="IPR027396">
    <property type="entry name" value="DsrEFH-like"/>
</dbReference>
<dbReference type="PANTHER" id="PTHR37691">
    <property type="entry name" value="BLR3518 PROTEIN"/>
    <property type="match status" value="1"/>
</dbReference>
<protein>
    <submittedName>
        <fullName evidence="2">DsrE family protein</fullName>
    </submittedName>
</protein>
<dbReference type="Gene3D" id="3.40.1260.10">
    <property type="entry name" value="DsrEFH-like"/>
    <property type="match status" value="1"/>
</dbReference>
<dbReference type="EMBL" id="JBBMRA010000001">
    <property type="protein sequence ID" value="MEM5534884.1"/>
    <property type="molecule type" value="Genomic_DNA"/>
</dbReference>
<dbReference type="InterPro" id="IPR003787">
    <property type="entry name" value="Sulphur_relay_DsrE/F-like"/>
</dbReference>
<feature type="chain" id="PRO_5046985667" evidence="1">
    <location>
        <begin position="23"/>
        <end position="145"/>
    </location>
</feature>
<evidence type="ECO:0000313" key="3">
    <source>
        <dbReference type="Proteomes" id="UP001449225"/>
    </source>
</evidence>
<reference evidence="2 3" key="1">
    <citation type="submission" date="2024-03" db="EMBL/GenBank/DDBJ databases">
        <title>Community enrichment and isolation of bacterial strains for fucoidan degradation.</title>
        <authorList>
            <person name="Sichert A."/>
        </authorList>
    </citation>
    <scope>NUCLEOTIDE SEQUENCE [LARGE SCALE GENOMIC DNA]</scope>
    <source>
        <strain evidence="2 3">AS76</strain>
    </source>
</reference>
<dbReference type="PANTHER" id="PTHR37691:SF1">
    <property type="entry name" value="BLR3518 PROTEIN"/>
    <property type="match status" value="1"/>
</dbReference>
<evidence type="ECO:0000313" key="2">
    <source>
        <dbReference type="EMBL" id="MEM5534884.1"/>
    </source>
</evidence>
<sequence>MMNTLTKVLPFLFLLLSASVFSAEAYQDQKVVYHINYDDPTRISATFSNIANHISQLGEDHITVKAVIHGPAIKYFIEASHDDAKQIALDSLRLNNVQFIICRNSLEGFHVTREDLYEVEADDVVQAGLPEIVHLQQQGYFYVRP</sequence>
<keyword evidence="3" id="KW-1185">Reference proteome</keyword>
<dbReference type="Pfam" id="PF02635">
    <property type="entry name" value="DsrE"/>
    <property type="match status" value="1"/>
</dbReference>
<dbReference type="Proteomes" id="UP001449225">
    <property type="component" value="Unassembled WGS sequence"/>
</dbReference>
<comment type="caution">
    <text evidence="2">The sequence shown here is derived from an EMBL/GenBank/DDBJ whole genome shotgun (WGS) entry which is preliminary data.</text>
</comment>
<name>A0ABU9TME2_9GAMM</name>
<keyword evidence="1" id="KW-0732">Signal</keyword>